<dbReference type="InterPro" id="IPR036869">
    <property type="entry name" value="J_dom_sf"/>
</dbReference>
<dbReference type="ExpressionAtlas" id="B5RIE0">
    <property type="expression patterns" value="baseline and differential"/>
</dbReference>
<reference evidence="3" key="1">
    <citation type="submission" date="2008-09" db="EMBL/GenBank/DDBJ databases">
        <authorList>
            <person name="Carlson J."/>
            <person name="Booth B."/>
            <person name="Frise E."/>
            <person name="Park S."/>
            <person name="Wan K."/>
            <person name="Yu C."/>
            <person name="Celniker S."/>
        </authorList>
    </citation>
    <scope>NUCLEOTIDE SEQUENCE</scope>
</reference>
<dbReference type="PROSITE" id="PS50076">
    <property type="entry name" value="DNAJ_2"/>
    <property type="match status" value="1"/>
</dbReference>
<feature type="domain" description="J" evidence="2">
    <location>
        <begin position="27"/>
        <end position="110"/>
    </location>
</feature>
<organism evidence="3">
    <name type="scientific">Drosophila melanogaster</name>
    <name type="common">Fruit fly</name>
    <dbReference type="NCBI Taxonomy" id="7227"/>
    <lineage>
        <taxon>Eukaryota</taxon>
        <taxon>Metazoa</taxon>
        <taxon>Ecdysozoa</taxon>
        <taxon>Arthropoda</taxon>
        <taxon>Hexapoda</taxon>
        <taxon>Insecta</taxon>
        <taxon>Pterygota</taxon>
        <taxon>Neoptera</taxon>
        <taxon>Endopterygota</taxon>
        <taxon>Diptera</taxon>
        <taxon>Brachycera</taxon>
        <taxon>Muscomorpha</taxon>
        <taxon>Ephydroidea</taxon>
        <taxon>Drosophilidae</taxon>
        <taxon>Drosophila</taxon>
        <taxon>Sophophora</taxon>
    </lineage>
</organism>
<dbReference type="SUPFAM" id="SSF49493">
    <property type="entry name" value="HSP40/DnaJ peptide-binding domain"/>
    <property type="match status" value="2"/>
</dbReference>
<dbReference type="Bgee" id="FBgn0035273">
    <property type="expression patterns" value="Expressed in early elongation stage spermatid (Drosophila) in testis and 21 other cell types or tissues"/>
</dbReference>
<dbReference type="EMBL" id="BT044064">
    <property type="protein sequence ID" value="ACH92129.1"/>
    <property type="molecule type" value="mRNA"/>
</dbReference>
<dbReference type="InterPro" id="IPR051339">
    <property type="entry name" value="DnaJ_subfamily_B"/>
</dbReference>
<evidence type="ECO:0000313" key="3">
    <source>
        <dbReference type="EMBL" id="ACH92129.1"/>
    </source>
</evidence>
<dbReference type="GO" id="GO:0051082">
    <property type="term" value="F:unfolded protein binding"/>
    <property type="evidence" value="ECO:0007669"/>
    <property type="project" value="InterPro"/>
</dbReference>
<dbReference type="AlphaFoldDB" id="B5RIE0"/>
<evidence type="ECO:0000259" key="2">
    <source>
        <dbReference type="PROSITE" id="PS50076"/>
    </source>
</evidence>
<dbReference type="PRINTS" id="PR00625">
    <property type="entry name" value="JDOMAIN"/>
</dbReference>
<feature type="non-terminal residue" evidence="3">
    <location>
        <position position="1"/>
    </location>
</feature>
<dbReference type="OrthoDB" id="550424at2759"/>
<dbReference type="CDD" id="cd06257">
    <property type="entry name" value="DnaJ"/>
    <property type="match status" value="1"/>
</dbReference>
<dbReference type="InterPro" id="IPR008971">
    <property type="entry name" value="HSP40/DnaJ_pept-bd"/>
</dbReference>
<dbReference type="GO" id="GO:0006457">
    <property type="term" value="P:protein folding"/>
    <property type="evidence" value="ECO:0007669"/>
    <property type="project" value="InterPro"/>
</dbReference>
<accession>B5RIE0</accession>
<dbReference type="VEuPathDB" id="VectorBase:FBgn0035273"/>
<dbReference type="InterPro" id="IPR002939">
    <property type="entry name" value="DnaJ_C"/>
</dbReference>
<dbReference type="CDD" id="cd10747">
    <property type="entry name" value="DnaJ_C"/>
    <property type="match status" value="1"/>
</dbReference>
<proteinExistence type="evidence at transcript level"/>
<dbReference type="Gene3D" id="1.10.287.110">
    <property type="entry name" value="DnaJ domain"/>
    <property type="match status" value="1"/>
</dbReference>
<protein>
    <submittedName>
        <fullName evidence="3">AT13744p</fullName>
    </submittedName>
</protein>
<sequence length="386" mass="44732">VKHSVNTSASCYTLRLRIEIMNRPELDYYAVLDQPRGATKEQITLAYRRLAIRLCPHRDKKDEQDFVPLAQEGRLTHLSPMGEPRQWAYVNMAFDVLGNDLYRAIYDRFGEAGLFEGVMLPNGYFPPYQYDGDHMKVYERVFGSYSPYANVIDAISNPPSLYATRQHGIGVRSKDASTERIIELSLEEVRTGCVKLMNVWRQEIVDAKESRLEKRKHTLKLNIAPGTTAGTRFCFKEEGDRYPATIPGDIIFIAADKPHPDFERRNQHDLVYRQSIGLCQAFTGFTFFICTLDRRQLKVVITDVVQPGYTKVVPLEGLPKCRNLDAVTAIKEANKKVEQFGDLIIEFDYIFPKYLTPHMKHITREFFREFRKLEIELEEEEERNMV</sequence>
<dbReference type="SUPFAM" id="SSF46565">
    <property type="entry name" value="Chaperone J-domain"/>
    <property type="match status" value="1"/>
</dbReference>
<dbReference type="PANTHER" id="PTHR24078">
    <property type="entry name" value="DNAJ HOMOLOG SUBFAMILY C MEMBER"/>
    <property type="match status" value="1"/>
</dbReference>
<gene>
    <name evidence="3" type="primary">CG12020-RA</name>
</gene>
<dbReference type="Pfam" id="PF01556">
    <property type="entry name" value="DnaJ_C"/>
    <property type="match status" value="1"/>
</dbReference>
<dbReference type="PANTHER" id="PTHR24078:SF519">
    <property type="entry name" value="DNAJ HOMOLOG SUBFAMILY B MEMBER 13"/>
    <property type="match status" value="1"/>
</dbReference>
<keyword evidence="1" id="KW-0143">Chaperone</keyword>
<dbReference type="Gene3D" id="2.60.260.20">
    <property type="entry name" value="Urease metallochaperone UreE, N-terminal domain"/>
    <property type="match status" value="2"/>
</dbReference>
<name>B5RIE0_DROME</name>
<evidence type="ECO:0000256" key="1">
    <source>
        <dbReference type="ARBA" id="ARBA00023186"/>
    </source>
</evidence>
<dbReference type="InterPro" id="IPR001623">
    <property type="entry name" value="DnaJ_domain"/>
</dbReference>
<dbReference type="HOGENOM" id="CLU_017633_10_2_1"/>